<dbReference type="GO" id="GO:0010468">
    <property type="term" value="P:regulation of gene expression"/>
    <property type="evidence" value="ECO:0007669"/>
    <property type="project" value="TreeGrafter"/>
</dbReference>
<feature type="domain" description="C2H2-type" evidence="12">
    <location>
        <begin position="414"/>
        <end position="444"/>
    </location>
</feature>
<keyword evidence="4 10" id="KW-0863">Zinc-finger</keyword>
<dbReference type="GO" id="GO:0005634">
    <property type="term" value="C:nucleus"/>
    <property type="evidence" value="ECO:0007669"/>
    <property type="project" value="UniProtKB-SubCell"/>
</dbReference>
<comment type="subcellular location">
    <subcellularLocation>
        <location evidence="1">Nucleus</location>
    </subcellularLocation>
</comment>
<keyword evidence="2" id="KW-0479">Metal-binding</keyword>
<dbReference type="SMART" id="SM00355">
    <property type="entry name" value="ZnF_C2H2"/>
    <property type="match status" value="18"/>
</dbReference>
<evidence type="ECO:0000256" key="11">
    <source>
        <dbReference type="SAM" id="MobiDB-lite"/>
    </source>
</evidence>
<feature type="domain" description="C2H2-type" evidence="12">
    <location>
        <begin position="220"/>
        <end position="248"/>
    </location>
</feature>
<dbReference type="Gene3D" id="3.30.160.60">
    <property type="entry name" value="Classic Zinc Finger"/>
    <property type="match status" value="10"/>
</dbReference>
<name>A0A0P6J0W7_AEDAE</name>
<reference evidence="13" key="1">
    <citation type="journal article" date="2016" name="PLoS ONE">
        <title>A Deep Insight into the Sialome of Male and Female Aedes aegypti Mosquitoes.</title>
        <authorList>
            <person name="Ribeiro J.M."/>
            <person name="Martin-Martin I."/>
            <person name="Arca B."/>
            <person name="Calvo E."/>
        </authorList>
    </citation>
    <scope>NUCLEOTIDE SEQUENCE</scope>
    <source>
        <strain evidence="13">Liverpool</strain>
        <tissue evidence="13">Salivary glands</tissue>
    </source>
</reference>
<evidence type="ECO:0000256" key="10">
    <source>
        <dbReference type="PROSITE-ProRule" id="PRU00042"/>
    </source>
</evidence>
<evidence type="ECO:0000256" key="5">
    <source>
        <dbReference type="ARBA" id="ARBA00022833"/>
    </source>
</evidence>
<accession>A0A0P6J0W7</accession>
<dbReference type="InterPro" id="IPR012934">
    <property type="entry name" value="Znf_AD"/>
</dbReference>
<dbReference type="AlphaFoldDB" id="A0A0P6J0W7"/>
<keyword evidence="8" id="KW-0804">Transcription</keyword>
<dbReference type="SUPFAM" id="SSF57667">
    <property type="entry name" value="beta-beta-alpha zinc fingers"/>
    <property type="match status" value="7"/>
</dbReference>
<evidence type="ECO:0000313" key="13">
    <source>
        <dbReference type="EMBL" id="JAN95628.1"/>
    </source>
</evidence>
<feature type="domain" description="C2H2-type" evidence="12">
    <location>
        <begin position="788"/>
        <end position="815"/>
    </location>
</feature>
<feature type="region of interest" description="Disordered" evidence="11">
    <location>
        <begin position="473"/>
        <end position="516"/>
    </location>
</feature>
<keyword evidence="5" id="KW-0862">Zinc</keyword>
<keyword evidence="6" id="KW-0805">Transcription regulation</keyword>
<feature type="compositionally biased region" description="Basic and acidic residues" evidence="11">
    <location>
        <begin position="174"/>
        <end position="183"/>
    </location>
</feature>
<feature type="domain" description="C2H2-type" evidence="12">
    <location>
        <begin position="873"/>
        <end position="900"/>
    </location>
</feature>
<dbReference type="SMART" id="SM00868">
    <property type="entry name" value="zf-AD"/>
    <property type="match status" value="1"/>
</dbReference>
<dbReference type="PROSITE" id="PS50157">
    <property type="entry name" value="ZINC_FINGER_C2H2_2"/>
    <property type="match status" value="11"/>
</dbReference>
<evidence type="ECO:0000256" key="6">
    <source>
        <dbReference type="ARBA" id="ARBA00023015"/>
    </source>
</evidence>
<dbReference type="PANTHER" id="PTHR16515">
    <property type="entry name" value="PR DOMAIN ZINC FINGER PROTEIN"/>
    <property type="match status" value="1"/>
</dbReference>
<dbReference type="FunFam" id="3.30.160.60:FF:001384">
    <property type="entry name" value="Zinc finger protein"/>
    <property type="match status" value="1"/>
</dbReference>
<evidence type="ECO:0000256" key="7">
    <source>
        <dbReference type="ARBA" id="ARBA00023125"/>
    </source>
</evidence>
<dbReference type="InterPro" id="IPR036236">
    <property type="entry name" value="Znf_C2H2_sf"/>
</dbReference>
<dbReference type="PROSITE" id="PS00028">
    <property type="entry name" value="ZINC_FINGER_C2H2_1"/>
    <property type="match status" value="11"/>
</dbReference>
<feature type="region of interest" description="Disordered" evidence="11">
    <location>
        <begin position="165"/>
        <end position="184"/>
    </location>
</feature>
<dbReference type="InterPro" id="IPR013087">
    <property type="entry name" value="Znf_C2H2_type"/>
</dbReference>
<protein>
    <recommendedName>
        <fullName evidence="12">C2H2-type domain-containing protein</fullName>
    </recommendedName>
</protein>
<dbReference type="GO" id="GO:0003677">
    <property type="term" value="F:DNA binding"/>
    <property type="evidence" value="ECO:0007669"/>
    <property type="project" value="UniProtKB-KW"/>
</dbReference>
<evidence type="ECO:0000259" key="12">
    <source>
        <dbReference type="PROSITE" id="PS50157"/>
    </source>
</evidence>
<dbReference type="FunFam" id="3.30.160.60:FF:000564">
    <property type="entry name" value="zinc finger protein 699"/>
    <property type="match status" value="1"/>
</dbReference>
<dbReference type="FunFam" id="3.30.160.60:FF:000065">
    <property type="entry name" value="B-cell CLL/lymphoma 6, member B"/>
    <property type="match status" value="1"/>
</dbReference>
<organism evidence="13">
    <name type="scientific">Aedes aegypti</name>
    <name type="common">Yellowfever mosquito</name>
    <name type="synonym">Culex aegypti</name>
    <dbReference type="NCBI Taxonomy" id="7159"/>
    <lineage>
        <taxon>Eukaryota</taxon>
        <taxon>Metazoa</taxon>
        <taxon>Ecdysozoa</taxon>
        <taxon>Arthropoda</taxon>
        <taxon>Hexapoda</taxon>
        <taxon>Insecta</taxon>
        <taxon>Pterygota</taxon>
        <taxon>Neoptera</taxon>
        <taxon>Endopterygota</taxon>
        <taxon>Diptera</taxon>
        <taxon>Nematocera</taxon>
        <taxon>Culicoidea</taxon>
        <taxon>Culicidae</taxon>
        <taxon>Culicinae</taxon>
        <taxon>Aedini</taxon>
        <taxon>Aedes</taxon>
        <taxon>Stegomyia</taxon>
    </lineage>
</organism>
<feature type="domain" description="C2H2-type" evidence="12">
    <location>
        <begin position="901"/>
        <end position="928"/>
    </location>
</feature>
<evidence type="ECO:0000256" key="9">
    <source>
        <dbReference type="ARBA" id="ARBA00023242"/>
    </source>
</evidence>
<feature type="domain" description="C2H2-type" evidence="12">
    <location>
        <begin position="844"/>
        <end position="872"/>
    </location>
</feature>
<dbReference type="PANTHER" id="PTHR16515:SF49">
    <property type="entry name" value="GASTRULA ZINC FINGER PROTEIN XLCGF49.1-LIKE-RELATED"/>
    <property type="match status" value="1"/>
</dbReference>
<evidence type="ECO:0000256" key="1">
    <source>
        <dbReference type="ARBA" id="ARBA00004123"/>
    </source>
</evidence>
<dbReference type="EMBL" id="GDUN01000291">
    <property type="protein sequence ID" value="JAN95628.1"/>
    <property type="molecule type" value="mRNA"/>
</dbReference>
<evidence type="ECO:0000256" key="3">
    <source>
        <dbReference type="ARBA" id="ARBA00022737"/>
    </source>
</evidence>
<sequence>MQPVENLCRICTRDEEGRSFVCIFNTKLELEKGAGMDPERRDESEPESVPLVRTVAEVMAGCLDIELKLLKKLKLNFKRIPPVVQNTSNYTIKPNDQMPRKICPDCKSRLQQSWALRETFKASEKRLRKLLRSESISPTVKLEITMEEGSADEDFSMQMSFVDDDNDDGEVEDEPVKGVDNRNDPLNSELSWKLSDLSKGHYRTRKGDSPTWEWVEADDHRCCGCFQVFNSKAALEKHCKRDHKAEPHGDRNKRFECGSCLKLFASTDSLNLHQKIARTRQLLHCNVCDVLSPSKRQLNAHLKTHSAKEIERNRFSSTAKPKLDSSTSTDAALEKSRSKKIFITFDYYTFDGYFCCDCSTYCDSKREMKRHGEKHHQGNRGFNEEFSCFACMRSFEAKEDFERHMLDLNARHIYYCKTCQETFRTAEKLKEHQQNSASHEGFVELDMLDVKEEIEVEEKVEILKIQPVSAAASQISRRRRTTTKVERRESPVDDGGSGADDADDDEDYEPEEEQNYKEPYGRRLYLLKPAKRNDPDLAEVSVVDISGQDVVRCCGCYQTFITEEELNDHSNQCHRQFQQPDGKDRPYECDRCFRRFVKAVSLQMHRAFVKNVQIYSCKLCDQKFNFQTPFLLHYETHERFSGREDRRGPKPKPLEDDEKFYCCFTACKASFLEYSDLLTHVDENHGVKRNQFKDYRDTDENCCEVCFRSFSNYRGLLRHVVVQRKSNSGARHTCSTCGIQMKSLAQLKDHENKHLGIKPYECDVCQKTFGTKTILKNHMIVHQSDRPFSCEICGKTFARKRNYKDHAMTHTDEKPWECEICKLTFRIESQFLTHKRRHTGVRPYKCKFCDKVFSHATDRKRHEMAAHTGEKPHQCSFCPLAFVRKRQLVIHERTHTGEKPYECQHCGQAFIQQSYLTRHLATHKPREEATFQ</sequence>
<keyword evidence="9" id="KW-0539">Nucleus</keyword>
<dbReference type="Pfam" id="PF12874">
    <property type="entry name" value="zf-met"/>
    <property type="match status" value="2"/>
</dbReference>
<feature type="domain" description="C2H2-type" evidence="12">
    <location>
        <begin position="615"/>
        <end position="637"/>
    </location>
</feature>
<feature type="domain" description="C2H2-type" evidence="12">
    <location>
        <begin position="255"/>
        <end position="283"/>
    </location>
</feature>
<dbReference type="VEuPathDB" id="VectorBase:AAEL018195"/>
<keyword evidence="3" id="KW-0677">Repeat</keyword>
<feature type="domain" description="C2H2-type" evidence="12">
    <location>
        <begin position="732"/>
        <end position="759"/>
    </location>
</feature>
<keyword evidence="7" id="KW-0238">DNA-binding</keyword>
<feature type="compositionally biased region" description="Acidic residues" evidence="11">
    <location>
        <begin position="500"/>
        <end position="513"/>
    </location>
</feature>
<evidence type="ECO:0000256" key="8">
    <source>
        <dbReference type="ARBA" id="ARBA00023163"/>
    </source>
</evidence>
<proteinExistence type="evidence at transcript level"/>
<dbReference type="FunFam" id="3.30.160.60:FF:000446">
    <property type="entry name" value="Zinc finger protein"/>
    <property type="match status" value="1"/>
</dbReference>
<dbReference type="InterPro" id="IPR050331">
    <property type="entry name" value="Zinc_finger"/>
</dbReference>
<evidence type="ECO:0000256" key="2">
    <source>
        <dbReference type="ARBA" id="ARBA00022723"/>
    </source>
</evidence>
<dbReference type="Pfam" id="PF00096">
    <property type="entry name" value="zf-C2H2"/>
    <property type="match status" value="6"/>
</dbReference>
<feature type="domain" description="C2H2-type" evidence="12">
    <location>
        <begin position="816"/>
        <end position="843"/>
    </location>
</feature>
<dbReference type="GO" id="GO:0008270">
    <property type="term" value="F:zinc ion binding"/>
    <property type="evidence" value="ECO:0007669"/>
    <property type="project" value="UniProtKB-KW"/>
</dbReference>
<evidence type="ECO:0000256" key="4">
    <source>
        <dbReference type="ARBA" id="ARBA00022771"/>
    </source>
</evidence>
<feature type="domain" description="C2H2-type" evidence="12">
    <location>
        <begin position="760"/>
        <end position="787"/>
    </location>
</feature>